<evidence type="ECO:0000256" key="1">
    <source>
        <dbReference type="SAM" id="MobiDB-lite"/>
    </source>
</evidence>
<dbReference type="OMA" id="YAMAEEN"/>
<dbReference type="OrthoDB" id="4188785at2759"/>
<gene>
    <name evidence="2" type="ORF">PAAG_03460</name>
</gene>
<evidence type="ECO:0000313" key="2">
    <source>
        <dbReference type="EMBL" id="EEH41174.1"/>
    </source>
</evidence>
<dbReference type="eggNOG" id="ENOG502RQ0S">
    <property type="taxonomic scope" value="Eukaryota"/>
</dbReference>
<dbReference type="Proteomes" id="UP000002059">
    <property type="component" value="Partially assembled WGS sequence"/>
</dbReference>
<evidence type="ECO:0000313" key="3">
    <source>
        <dbReference type="Proteomes" id="UP000002059"/>
    </source>
</evidence>
<name>C1GX86_PARBA</name>
<reference evidence="2 3" key="1">
    <citation type="journal article" date="2011" name="PLoS Genet.">
        <title>Comparative genomic analysis of human fungal pathogens causing paracoccidioidomycosis.</title>
        <authorList>
            <person name="Desjardins C.A."/>
            <person name="Champion M.D."/>
            <person name="Holder J.W."/>
            <person name="Muszewska A."/>
            <person name="Goldberg J."/>
            <person name="Bailao A.M."/>
            <person name="Brigido M.M."/>
            <person name="Ferreira M.E."/>
            <person name="Garcia A.M."/>
            <person name="Grynberg M."/>
            <person name="Gujja S."/>
            <person name="Heiman D.I."/>
            <person name="Henn M.R."/>
            <person name="Kodira C.D."/>
            <person name="Leon-Narvaez H."/>
            <person name="Longo L.V."/>
            <person name="Ma L.J."/>
            <person name="Malavazi I."/>
            <person name="Matsuo A.L."/>
            <person name="Morais F.V."/>
            <person name="Pereira M."/>
            <person name="Rodriguez-Brito S."/>
            <person name="Sakthikumar S."/>
            <person name="Salem-Izacc S.M."/>
            <person name="Sykes S.M."/>
            <person name="Teixeira M.M."/>
            <person name="Vallejo M.C."/>
            <person name="Walter M.E."/>
            <person name="Yandava C."/>
            <person name="Young S."/>
            <person name="Zeng Q."/>
            <person name="Zucker J."/>
            <person name="Felipe M.S."/>
            <person name="Goldman G.H."/>
            <person name="Haas B.J."/>
            <person name="McEwen J.G."/>
            <person name="Nino-Vega G."/>
            <person name="Puccia R."/>
            <person name="San-Blas G."/>
            <person name="Soares C.M."/>
            <person name="Birren B.W."/>
            <person name="Cuomo C.A."/>
        </authorList>
    </citation>
    <scope>NUCLEOTIDE SEQUENCE [LARGE SCALE GENOMIC DNA]</scope>
    <source>
        <strain evidence="3">ATCC MYA-826 / Pb01</strain>
    </source>
</reference>
<dbReference type="HOGENOM" id="CLU_114631_2_0_1"/>
<dbReference type="KEGG" id="pbl:PAAG_03460"/>
<dbReference type="AlphaFoldDB" id="C1GX86"/>
<accession>C1GX86</accession>
<dbReference type="EMBL" id="KN293998">
    <property type="protein sequence ID" value="EEH41174.1"/>
    <property type="molecule type" value="Genomic_DNA"/>
</dbReference>
<sequence>MSGSRLPPTPRSERKKTLRSQSRVPQSFPLITEQESSSEAEGDRTEYAMAEENTIEASGSARDTGKMLERDESDDGTPSPMPMPTPNANGMVTMSAADLRALCQQLLSARPILNTTFMEDQKQLARDYQKEMQASLDTKSVTTFDETNHQAWKISILSDAEVIGGADILNKNQHEPPQGLSPLDQ</sequence>
<proteinExistence type="predicted"/>
<dbReference type="VEuPathDB" id="FungiDB:PAAG_03460"/>
<dbReference type="GeneID" id="9098141"/>
<feature type="region of interest" description="Disordered" evidence="1">
    <location>
        <begin position="1"/>
        <end position="91"/>
    </location>
</feature>
<protein>
    <submittedName>
        <fullName evidence="2">Uncharacterized protein</fullName>
    </submittedName>
</protein>
<dbReference type="RefSeq" id="XP_002794915.1">
    <property type="nucleotide sequence ID" value="XM_002794869.1"/>
</dbReference>
<keyword evidence="3" id="KW-1185">Reference proteome</keyword>
<organism evidence="2 3">
    <name type="scientific">Paracoccidioides lutzii (strain ATCC MYA-826 / Pb01)</name>
    <name type="common">Paracoccidioides brasiliensis</name>
    <dbReference type="NCBI Taxonomy" id="502779"/>
    <lineage>
        <taxon>Eukaryota</taxon>
        <taxon>Fungi</taxon>
        <taxon>Dikarya</taxon>
        <taxon>Ascomycota</taxon>
        <taxon>Pezizomycotina</taxon>
        <taxon>Eurotiomycetes</taxon>
        <taxon>Eurotiomycetidae</taxon>
        <taxon>Onygenales</taxon>
        <taxon>Ajellomycetaceae</taxon>
        <taxon>Paracoccidioides</taxon>
    </lineage>
</organism>